<dbReference type="InterPro" id="IPR027417">
    <property type="entry name" value="P-loop_NTPase"/>
</dbReference>
<name>A0A250LJ79_9BURK</name>
<dbReference type="InterPro" id="IPR003593">
    <property type="entry name" value="AAA+_ATPase"/>
</dbReference>
<dbReference type="Proteomes" id="UP000611459">
    <property type="component" value="Unassembled WGS sequence"/>
</dbReference>
<evidence type="ECO:0000256" key="1">
    <source>
        <dbReference type="SAM" id="Coils"/>
    </source>
</evidence>
<evidence type="ECO:0000313" key="8">
    <source>
        <dbReference type="Proteomes" id="UP001220209"/>
    </source>
</evidence>
<accession>A0A250LJ79</accession>
<dbReference type="PANTHER" id="PTHR43581:SF4">
    <property type="entry name" value="ATP_GTP PHOSPHATASE"/>
    <property type="match status" value="1"/>
</dbReference>
<protein>
    <submittedName>
        <fullName evidence="4">AAA family ATPase</fullName>
    </submittedName>
    <submittedName>
        <fullName evidence="3">DNA repair ATPase</fullName>
    </submittedName>
</protein>
<keyword evidence="7" id="KW-1185">Reference proteome</keyword>
<sequence length="923" mass="103815">MNKYQKGAGMKDPRGSVWRKWDLHIHTPFSFHWNEGANIKKLPPEEREKILDQLIEKIVESDVAAFGIMDYWTFDGYLAIRERLAARKLEISKAIFPGMELRIEAPVDFRLNIHVLLSDALTTQNLNDFKSALQIRSSNNYARALSNEALIEYARSLDPSKAKIHGFQDTDLKDEEKLLRLGSMTALVTRESLRDAIKRIPPDTCLVIMPYDTSDGLSELDWEKHPHDDNYFMRSADIFETRNPDNVDLFLGRETDKNRKFLANFVKTMGGKPKPAISGSDAHKIADYGVFPSNRITWIKADPTFEGLRQTIYEPISRVQISAEKPIEPLFAIRNVVLNFPADAKLVSNIVSASQPDPFCFRGRTEIVFSAYLTCLIGGRGSGKSTLLNLLHEKLDPGRTRFFVDNSLTPTKTTDIASCVTIDGDAEQKIVEFLQQNEIEQFAVAPHGFTEAIFKRLSKRDTDGKLATIDEAIQSAIDETEAQSQRLAEHHTLAITLASAEKELATARTLIVSFQNPEYTQLNADLGASNKELQGLRTWRSRLESLLKELRAVCQKQKLPPSETPNLYETEFFAIQKAIDELLVPVEARANLADASARETALTHEVAALTQKLEDFLRGRGLSQENLLDVGKANERIAQIEQELPAQKAKASELEKQIAAFKNQRELIDERVGVVTELLMPLNDTLSRLGKEVKPIELRYEFDDAQFKQVMVERIQERFEAGDGPAPRIDHLHTMLSSVDFKSLTTSADFLSKLPGERSTAKLLRDHFSNEPNFELLKVEAEKLLMDHRAFGRIRVSYDGKPVESSSFGQRCTTVIVILLLLGNTPIVIDEPEAHLDSALIANYLVELVKKAKLNRQIIFATHNANFVVNGDAELIHVLEMGADKSTKVVSVTIENLEHRGKLLTLEGGSEAFLKRESRYGIA</sequence>
<dbReference type="AlphaFoldDB" id="A0A250LJ79"/>
<reference evidence="6 8" key="5">
    <citation type="submission" date="2021-12" db="EMBL/GenBank/DDBJ databases">
        <title>Genomic and phenotypic characterization of three Burkholderia contaminans isolates recovered from different sources.</title>
        <authorList>
            <person name="Lopez De Volder A."/>
            <person name="Fan Y."/>
            <person name="Nunvar J."/>
            <person name="Herrera T."/>
            <person name="Timp W."/>
            <person name="Degrossi J."/>
        </authorList>
    </citation>
    <scope>NUCLEOTIDE SEQUENCE [LARGE SCALE GENOMIC DNA]</scope>
    <source>
        <strain evidence="6 8">LMG 23361</strain>
    </source>
</reference>
<dbReference type="Proteomes" id="UP001220209">
    <property type="component" value="Chromosome 3"/>
</dbReference>
<dbReference type="NCBIfam" id="NF045780">
    <property type="entry name" value="TrlF_fam_ATP"/>
    <property type="match status" value="1"/>
</dbReference>
<evidence type="ECO:0000313" key="6">
    <source>
        <dbReference type="EMBL" id="WFN22209.1"/>
    </source>
</evidence>
<dbReference type="OrthoDB" id="9791620at2"/>
<reference evidence="3" key="2">
    <citation type="journal article" date="2017" name="Genome Announc.">
        <title>High-Quality Draft Genome Sequence of Burkholderia contaminans CH-1, a Gram-Negative Bacterium That Metabolizes 2-Azahypoxanthine, a Plant Growth-Regulating Compound.</title>
        <authorList>
            <person name="Choi J.-H."/>
            <person name="Sugiura H."/>
            <person name="Moriuchi R."/>
            <person name="Kawagishi H."/>
            <person name="Dohra H."/>
        </authorList>
    </citation>
    <scope>NUCLEOTIDE SEQUENCE</scope>
    <source>
        <strain evidence="3">CH-1</strain>
    </source>
</reference>
<dbReference type="SMART" id="SM00382">
    <property type="entry name" value="AAA"/>
    <property type="match status" value="1"/>
</dbReference>
<dbReference type="Proteomes" id="UP000664048">
    <property type="component" value="Unassembled WGS sequence"/>
</dbReference>
<reference evidence="5 7" key="4">
    <citation type="submission" date="2021-03" db="EMBL/GenBank/DDBJ databases">
        <title>Clinical course, treatment and visual outcome of an outbreak of Burkholderia contaminans endophthalmitis following cataract surgery.</title>
        <authorList>
            <person name="Lind C."/>
            <person name="Olsen K."/>
            <person name="Angelsen N.K."/>
            <person name="Krefting E.A."/>
            <person name="Fossen K."/>
            <person name="Gravningen K."/>
            <person name="Depoorter E."/>
            <person name="Vandamme P."/>
            <person name="Bertelsen G."/>
        </authorList>
    </citation>
    <scope>NUCLEOTIDE SEQUENCE [LARGE SCALE GENOMIC DNA]</scope>
    <source>
        <strain evidence="5 7">51242556</strain>
    </source>
</reference>
<evidence type="ECO:0000313" key="4">
    <source>
        <dbReference type="EMBL" id="MBK1931255.1"/>
    </source>
</evidence>
<dbReference type="EMBL" id="CP090642">
    <property type="protein sequence ID" value="WFN22209.1"/>
    <property type="molecule type" value="Genomic_DNA"/>
</dbReference>
<dbReference type="GO" id="GO:0016887">
    <property type="term" value="F:ATP hydrolysis activity"/>
    <property type="evidence" value="ECO:0007669"/>
    <property type="project" value="InterPro"/>
</dbReference>
<dbReference type="EMBL" id="JAENIB010000005">
    <property type="protein sequence ID" value="MBK1931255.1"/>
    <property type="molecule type" value="Genomic_DNA"/>
</dbReference>
<evidence type="ECO:0000313" key="7">
    <source>
        <dbReference type="Proteomes" id="UP000664048"/>
    </source>
</evidence>
<gene>
    <name evidence="3" type="ORF">BCCH1_71340</name>
    <name evidence="5" type="ORF">J4M89_16850</name>
    <name evidence="4" type="ORF">JIN94_15310</name>
    <name evidence="6" type="ORF">LXE91_36565</name>
</gene>
<dbReference type="GO" id="GO:0005524">
    <property type="term" value="F:ATP binding"/>
    <property type="evidence" value="ECO:0007669"/>
    <property type="project" value="InterPro"/>
</dbReference>
<dbReference type="InterPro" id="IPR003959">
    <property type="entry name" value="ATPase_AAA_core"/>
</dbReference>
<organism evidence="3">
    <name type="scientific">Burkholderia contaminans</name>
    <dbReference type="NCBI Taxonomy" id="488447"/>
    <lineage>
        <taxon>Bacteria</taxon>
        <taxon>Pseudomonadati</taxon>
        <taxon>Pseudomonadota</taxon>
        <taxon>Betaproteobacteria</taxon>
        <taxon>Burkholderiales</taxon>
        <taxon>Burkholderiaceae</taxon>
        <taxon>Burkholderia</taxon>
        <taxon>Burkholderia cepacia complex</taxon>
    </lineage>
</organism>
<dbReference type="Pfam" id="PF13304">
    <property type="entry name" value="AAA_21"/>
    <property type="match status" value="1"/>
</dbReference>
<dbReference type="Gene3D" id="3.20.20.140">
    <property type="entry name" value="Metal-dependent hydrolases"/>
    <property type="match status" value="1"/>
</dbReference>
<dbReference type="EMBL" id="JAGEMX010000005">
    <property type="protein sequence ID" value="MBO1831043.1"/>
    <property type="molecule type" value="Genomic_DNA"/>
</dbReference>
<dbReference type="GeneID" id="93194725"/>
<evidence type="ECO:0000313" key="5">
    <source>
        <dbReference type="EMBL" id="MBO1831043.1"/>
    </source>
</evidence>
<proteinExistence type="predicted"/>
<evidence type="ECO:0000259" key="2">
    <source>
        <dbReference type="SMART" id="SM00382"/>
    </source>
</evidence>
<dbReference type="EMBL" id="AP018359">
    <property type="protein sequence ID" value="BBA44630.1"/>
    <property type="molecule type" value="Genomic_DNA"/>
</dbReference>
<dbReference type="InterPro" id="IPR016195">
    <property type="entry name" value="Pol/histidinol_Pase-like"/>
</dbReference>
<feature type="coiled-coil region" evidence="1">
    <location>
        <begin position="630"/>
        <end position="671"/>
    </location>
</feature>
<dbReference type="SUPFAM" id="SSF52540">
    <property type="entry name" value="P-loop containing nucleoside triphosphate hydrolases"/>
    <property type="match status" value="1"/>
</dbReference>
<keyword evidence="1" id="KW-0175">Coiled coil</keyword>
<dbReference type="InterPro" id="IPR054787">
    <property type="entry name" value="TrlF_ATPase"/>
</dbReference>
<feature type="domain" description="AAA+ ATPase" evidence="2">
    <location>
        <begin position="370"/>
        <end position="885"/>
    </location>
</feature>
<dbReference type="PANTHER" id="PTHR43581">
    <property type="entry name" value="ATP/GTP PHOSPHATASE"/>
    <property type="match status" value="1"/>
</dbReference>
<reference evidence="3" key="1">
    <citation type="journal article" date="2016" name="Biosci. Biotechnol. Biochem.">
        <title>Bioconversion of AHX to AOH by resting cells of Burkholderia contaminans CH-1.</title>
        <authorList>
            <person name="Choi J.H."/>
            <person name="Kikuchi A."/>
            <person name="Pumkaeo P."/>
            <person name="Hirai H."/>
            <person name="Tokuyama S."/>
            <person name="Kawagishi H."/>
        </authorList>
    </citation>
    <scope>NUCLEOTIDE SEQUENCE</scope>
    <source>
        <strain evidence="3">CH-1</strain>
    </source>
</reference>
<dbReference type="RefSeq" id="WP_095145807.1">
    <property type="nucleotide sequence ID" value="NZ_AP018359.1"/>
</dbReference>
<reference evidence="4" key="3">
    <citation type="submission" date="2021-01" db="EMBL/GenBank/DDBJ databases">
        <title>Outbreak of Burkholderia contaminns endophthalmitis traced to a clinical ventilation system.</title>
        <authorList>
            <person name="Lipuma J."/>
            <person name="Spilker T."/>
            <person name="Kratholm J."/>
        </authorList>
    </citation>
    <scope>NUCLEOTIDE SEQUENCE</scope>
    <source>
        <strain evidence="4">HI4954</strain>
    </source>
</reference>
<dbReference type="Gene3D" id="3.40.50.300">
    <property type="entry name" value="P-loop containing nucleotide triphosphate hydrolases"/>
    <property type="match status" value="2"/>
</dbReference>
<evidence type="ECO:0000313" key="3">
    <source>
        <dbReference type="EMBL" id="BBA44630.1"/>
    </source>
</evidence>
<dbReference type="InterPro" id="IPR051396">
    <property type="entry name" value="Bact_Antivir_Def_Nuclease"/>
</dbReference>
<dbReference type="SUPFAM" id="SSF89550">
    <property type="entry name" value="PHP domain-like"/>
    <property type="match status" value="1"/>
</dbReference>